<dbReference type="PROSITE" id="PS50086">
    <property type="entry name" value="TBC_RABGAP"/>
    <property type="match status" value="1"/>
</dbReference>
<dbReference type="SUPFAM" id="SSF47923">
    <property type="entry name" value="Ypt/Rab-GAP domain of gyp1p"/>
    <property type="match status" value="2"/>
</dbReference>
<sequence length="945" mass="108922">MDSDCQSFSNNKTYFDINFDSKDDYLDEFNNSKDVVLSSETEVLNKSSGADLKNQTKSLDNSKKDKRKRSSSYFISSKEIFSSVNSTSHYLDTIEKTLVDHPDEVEDLKSSFDKYSLAENNDVIKINDHNHEYTPLQNDISLHFYNNVNLNKEKKNAARSTVDGLLFEIYDRNYQNSSSSAVCGDSDFTECSTTSVASVFVTSSFENDDRPKLDWSYLETKDIPELEKMIRELKRGSNMLSSKLVRLLKQRDRNAHKIQENFNILTALLQAVSPKRRVDTRIRFSFIPRSGTRGFRQWVDAIKSIARIHPGIPVDWRKRTWLSLAEYFLKDIDWEQIKKQCFNDRCNPDDDQLDSQIVKDLHRTGCGWFFEHDTTEDRASLKRVLLGYARWNKVVGYCQGFNVIAALILQVMNGNEEQALKVMIYVIDYVLPRNYFSNNLHALSVDMAVLRDLMNIKLPELARLLQHLQKEAMNSKLNSSASYEPPLINMFTMQWFLTLFATCLPRHTVLRIWDSVLLEGSEVLLRTALVLWSNLACHFENVNSAPDFYMKMGQLIQDLMSDDFVNVQKLIQSVYQMASFPWKMLVELREKYTYDIHPFTTFNTEKKAEKYNKVKKFVSDEEDSAADDQVPGCLGFVNVQHDHVTNKKSEHLKKSASNGKSDITKVTPGILLKFKELGYTLYTLYLERSYKLRQDIHRAYITDRESQNTYEEQMKENERIRENEKLDLAALQSQYGRMRRLQQNAMIVFNSDNFKKDTNSLKVSPSAINHLFVDVSKVAPPRIRYSRRSRKQFPALKAPSKGVPSLIPVKDDMVIKDGDEDVIVHVQKTTINSIESKPYEASEIGQLFERGLEKKDYQNDNGSVINSNSFPTSPINLKLDLNSSGNAGFQKLKNTNKKKLLPIVNETDLKSSSGLFNVDRSAIYPPNFNPFPERNCSNKKCLQVK</sequence>
<dbReference type="GO" id="GO:0005783">
    <property type="term" value="C:endoplasmic reticulum"/>
    <property type="evidence" value="ECO:0007669"/>
    <property type="project" value="TreeGrafter"/>
</dbReference>
<dbReference type="InterPro" id="IPR000195">
    <property type="entry name" value="Rab-GAP-TBC_dom"/>
</dbReference>
<dbReference type="InterPro" id="IPR035969">
    <property type="entry name" value="Rab-GAP_TBC_sf"/>
</dbReference>
<proteinExistence type="evidence at transcript level"/>
<dbReference type="OrthoDB" id="289721at2759"/>
<protein>
    <recommendedName>
        <fullName evidence="1">TBC1 domain family member 30</fullName>
    </recommendedName>
</protein>
<dbReference type="AlphaFoldDB" id="T2M323"/>
<reference evidence="4" key="1">
    <citation type="journal article" date="2013" name="Genome Biol. Evol.">
        <title>Punctuated emergences of genetic and phenotypic innovations in eumetazoan, bilaterian, euteleostome, and hominidae ancestors.</title>
        <authorList>
            <person name="Wenger Y."/>
            <person name="Galliot B."/>
        </authorList>
    </citation>
    <scope>NUCLEOTIDE SEQUENCE</scope>
    <source>
        <tissue evidence="4">Whole animals</tissue>
    </source>
</reference>
<evidence type="ECO:0000259" key="3">
    <source>
        <dbReference type="PROSITE" id="PS50086"/>
    </source>
</evidence>
<gene>
    <name evidence="4" type="primary">TBC1D30</name>
</gene>
<dbReference type="Pfam" id="PF00566">
    <property type="entry name" value="RabGAP-TBC"/>
    <property type="match status" value="1"/>
</dbReference>
<dbReference type="FunFam" id="1.10.8.270:FF:000009">
    <property type="entry name" value="TBC1 domain family member 30"/>
    <property type="match status" value="1"/>
</dbReference>
<organism evidence="4">
    <name type="scientific">Hydra vulgaris</name>
    <name type="common">Hydra</name>
    <name type="synonym">Hydra attenuata</name>
    <dbReference type="NCBI Taxonomy" id="6087"/>
    <lineage>
        <taxon>Eukaryota</taxon>
        <taxon>Metazoa</taxon>
        <taxon>Cnidaria</taxon>
        <taxon>Hydrozoa</taxon>
        <taxon>Hydroidolina</taxon>
        <taxon>Anthoathecata</taxon>
        <taxon>Aplanulata</taxon>
        <taxon>Hydridae</taxon>
        <taxon>Hydra</taxon>
    </lineage>
</organism>
<evidence type="ECO:0000256" key="2">
    <source>
        <dbReference type="SAM" id="MobiDB-lite"/>
    </source>
</evidence>
<feature type="domain" description="Rab-GAP TBC" evidence="3">
    <location>
        <begin position="311"/>
        <end position="520"/>
    </location>
</feature>
<accession>T2M323</accession>
<name>T2M323_HYDVU</name>
<dbReference type="EMBL" id="HAAD01000229">
    <property type="protein sequence ID" value="CDG66461.1"/>
    <property type="molecule type" value="mRNA"/>
</dbReference>
<dbReference type="Gene3D" id="1.10.8.270">
    <property type="entry name" value="putative rabgap domain of human tbc1 domain family member 14 like domains"/>
    <property type="match status" value="1"/>
</dbReference>
<feature type="compositionally biased region" description="Polar residues" evidence="2">
    <location>
        <begin position="46"/>
        <end position="56"/>
    </location>
</feature>
<dbReference type="FunFam" id="1.10.472.80:FF:000011">
    <property type="entry name" value="TBC1 domain family member 30"/>
    <property type="match status" value="1"/>
</dbReference>
<dbReference type="PANTHER" id="PTHR13399">
    <property type="entry name" value="TRANSLOCON-ASSOCIATED PROTEIN TRAP , GAMMA SUBUNIT"/>
    <property type="match status" value="1"/>
</dbReference>
<dbReference type="PANTHER" id="PTHR13399:SF2">
    <property type="entry name" value="TRANSLOCON-ASSOCIATED PROTEIN SUBUNIT GAMMA"/>
    <property type="match status" value="1"/>
</dbReference>
<feature type="region of interest" description="Disordered" evidence="2">
    <location>
        <begin position="46"/>
        <end position="65"/>
    </location>
</feature>
<evidence type="ECO:0000256" key="1">
    <source>
        <dbReference type="ARBA" id="ARBA00067508"/>
    </source>
</evidence>
<dbReference type="Gene3D" id="1.10.472.80">
    <property type="entry name" value="Ypt/Rab-GAP domain of gyp1p, domain 3"/>
    <property type="match status" value="1"/>
</dbReference>
<evidence type="ECO:0000313" key="4">
    <source>
        <dbReference type="EMBL" id="CDG66461.1"/>
    </source>
</evidence>
<dbReference type="SMART" id="SM00164">
    <property type="entry name" value="TBC"/>
    <property type="match status" value="1"/>
</dbReference>